<dbReference type="CDD" id="cd03232">
    <property type="entry name" value="ABCG_PDR_domain2"/>
    <property type="match status" value="1"/>
</dbReference>
<evidence type="ECO:0000256" key="7">
    <source>
        <dbReference type="ARBA" id="ARBA00022989"/>
    </source>
</evidence>
<dbReference type="SUPFAM" id="SSF52540">
    <property type="entry name" value="P-loop containing nucleoside triphosphate hydrolases"/>
    <property type="match status" value="3"/>
</dbReference>
<dbReference type="PANTHER" id="PTHR19241">
    <property type="entry name" value="ATP-BINDING CASSETTE TRANSPORTER"/>
    <property type="match status" value="1"/>
</dbReference>
<name>A0A3M6VR90_9STRA</name>
<feature type="domain" description="ABC transporter" evidence="10">
    <location>
        <begin position="858"/>
        <end position="1093"/>
    </location>
</feature>
<protein>
    <recommendedName>
        <fullName evidence="10">ABC transporter domain-containing protein</fullName>
    </recommendedName>
</protein>
<evidence type="ECO:0000313" key="12">
    <source>
        <dbReference type="Proteomes" id="UP000282087"/>
    </source>
</evidence>
<evidence type="ECO:0000313" key="11">
    <source>
        <dbReference type="EMBL" id="RMX68086.1"/>
    </source>
</evidence>
<evidence type="ECO:0000256" key="8">
    <source>
        <dbReference type="ARBA" id="ARBA00023136"/>
    </source>
</evidence>
<keyword evidence="12" id="KW-1185">Reference proteome</keyword>
<dbReference type="InterPro" id="IPR034003">
    <property type="entry name" value="ABCG_PDR_2"/>
</dbReference>
<feature type="transmembrane region" description="Helical" evidence="9">
    <location>
        <begin position="614"/>
        <end position="632"/>
    </location>
</feature>
<organism evidence="11 12">
    <name type="scientific">Peronospora effusa</name>
    <dbReference type="NCBI Taxonomy" id="542832"/>
    <lineage>
        <taxon>Eukaryota</taxon>
        <taxon>Sar</taxon>
        <taxon>Stramenopiles</taxon>
        <taxon>Oomycota</taxon>
        <taxon>Peronosporomycetes</taxon>
        <taxon>Peronosporales</taxon>
        <taxon>Peronosporaceae</taxon>
        <taxon>Peronospora</taxon>
    </lineage>
</organism>
<reference evidence="11 12" key="1">
    <citation type="submission" date="2018-06" db="EMBL/GenBank/DDBJ databases">
        <title>Comparative genomics of downy mildews reveals potential adaptations to biotrophy.</title>
        <authorList>
            <person name="Fletcher K."/>
            <person name="Klosterman S.J."/>
            <person name="Derevnina L."/>
            <person name="Martin F."/>
            <person name="Koike S."/>
            <person name="Reyes Chin-Wo S."/>
            <person name="Mou B."/>
            <person name="Michelmore R."/>
        </authorList>
    </citation>
    <scope>NUCLEOTIDE SEQUENCE [LARGE SCALE GENOMIC DNA]</scope>
    <source>
        <strain evidence="11 12">R14</strain>
    </source>
</reference>
<feature type="transmembrane region" description="Helical" evidence="9">
    <location>
        <begin position="557"/>
        <end position="577"/>
    </location>
</feature>
<keyword evidence="8 9" id="KW-0472">Membrane</keyword>
<comment type="subcellular location">
    <subcellularLocation>
        <location evidence="1">Membrane</location>
        <topology evidence="1">Multi-pass membrane protein</topology>
    </subcellularLocation>
</comment>
<feature type="domain" description="ABC transporter" evidence="10">
    <location>
        <begin position="81"/>
        <end position="347"/>
    </location>
</feature>
<feature type="transmembrane region" description="Helical" evidence="9">
    <location>
        <begin position="1321"/>
        <end position="1346"/>
    </location>
</feature>
<dbReference type="SMART" id="SM00382">
    <property type="entry name" value="AAA"/>
    <property type="match status" value="2"/>
</dbReference>
<feature type="transmembrane region" description="Helical" evidence="9">
    <location>
        <begin position="1223"/>
        <end position="1242"/>
    </location>
</feature>
<feature type="transmembrane region" description="Helical" evidence="9">
    <location>
        <begin position="1295"/>
        <end position="1314"/>
    </location>
</feature>
<evidence type="ECO:0000256" key="2">
    <source>
        <dbReference type="ARBA" id="ARBA00006012"/>
    </source>
</evidence>
<evidence type="ECO:0000256" key="9">
    <source>
        <dbReference type="SAM" id="Phobius"/>
    </source>
</evidence>
<dbReference type="GO" id="GO:0016887">
    <property type="term" value="F:ATP hydrolysis activity"/>
    <property type="evidence" value="ECO:0007669"/>
    <property type="project" value="InterPro"/>
</dbReference>
<evidence type="ECO:0000256" key="4">
    <source>
        <dbReference type="ARBA" id="ARBA00022692"/>
    </source>
</evidence>
<keyword evidence="3" id="KW-0813">Transport</keyword>
<dbReference type="InterPro" id="IPR027417">
    <property type="entry name" value="P-loop_NTPase"/>
</dbReference>
<dbReference type="VEuPathDB" id="FungiDB:DD237_005125"/>
<evidence type="ECO:0000256" key="5">
    <source>
        <dbReference type="ARBA" id="ARBA00022741"/>
    </source>
</evidence>
<dbReference type="Pfam" id="PF06422">
    <property type="entry name" value="PDR_CDR"/>
    <property type="match status" value="1"/>
</dbReference>
<dbReference type="Pfam" id="PF19055">
    <property type="entry name" value="ABC2_membrane_7"/>
    <property type="match status" value="1"/>
</dbReference>
<dbReference type="VEuPathDB" id="FungiDB:DD237_008552"/>
<evidence type="ECO:0000256" key="3">
    <source>
        <dbReference type="ARBA" id="ARBA00022448"/>
    </source>
</evidence>
<sequence>MSTTKSAVDIQYDNGKTLMAQGPQALHEHVASRMEKALGKALPQMEVRFKDVSISADIVVKDESDIKVDLPTLPNELMKSVRSLKAKKHTVKKQILKNISGVFKPGTITLVLGQPGSGKSSLMKLLSGRFPKEKNVTTEGEVTYNGAPANELLTRLPQFVSYVTQRDKHYPSLTVKETLEFAHGCCGGGFSDRDAQHYASGTPEENKAALDAASAMFKHYPDIVIQQLGLDNCQNTIVGDAMIRGVSGGERKRVTTGEMEFGNKYVMMMDEISTGLDSAATFDIITTQRSIAKKFRKTIVISLLQPSPEVFELFDDVMILNEGHVMYHGPQNEALSYFESLGFKCPPRRDVADFLLDLGTAKQSQYEVDSTSSSSIPRSASQYADVFTHSSIYKRMMQELHGPVHPNLIEDKMKHIDPIPEFHQTFWDSTVAVVQRQIKLTLRGYTFLVGRSIMVLLIGLLYASVFYQFNDTNAQLVMGIIFNAVLFVSLAQQAQIPVFIAARAVFYKQRRANFLRTSSFVLSNSVSQIPLGIAECLVFGSILYWMCGYVSTIKAYLLFELVLFMTNLAMASWFFFLSCASPDLNVANPVSMVSVLFFFLFAGFVITKEQIPDYLIWIYWIDPMAWSIRALAVNQYRDSSFDKCVYKGIDYCTKYNMTMGEYSLTTFEVPTEKFWLWYSLVFMAAAYVFFMFLSYIALEYYRYESPENVTLSSDNQEDVADGYGLIKTPRSSAAEGETCLSIAPAITIAFIDLRYSVPDPVNPKETIDLLKGISGYALPGTITALMGSSGAGKTTLMDVIAGRKTGGKITGQILLNGYPATDLAIRRSTGYCEQMDIHSESATFREALTFSAFLRQGVDVPDSYKYDSETIDLLKGISGYALPGTITALMGSSGAGKTTLMDVIAGRKTGGKITGQILLNGYPATDLAIRRSTGYCEQMDIHSESATFREALTFSAFLRQGVDVPDSYKYDSVNECLELLDLHPIADQIIRGSSVEQMKRLTIGVELAAQPSVLFLDEPTSGLDARSAKLIMDGVRKVANTGRTVVCTIHQPSTEVFSVFDSLLLLKRGGETVFAGELGNNASELIAYLESIEGVTKLKDNYNPATWMLEVTGAGVGNSNGDETDFVAVFKSSKHFQFLQSNLDQDGVSRPSTDLPELTYTDKRAATEFTQMKFLMQRFFTMYWRTASYNLTRFSLFLILGILFGITYIHAEYSSYAGVNSGMGMLFCTTGFIGFISFSSVVPIASEDRLAFYRERASQTYNALWYFVAATVVEIPYVFIGTMIFMALYFPMVGFTGAATFFAYWVHLSMHVLWQVYFGQLMAYLLPTVEVATIFGVLLQVISFLFSGFNPPGNSIPTGYKWLYDITPHRYSLALLASLVFGDCPSDGDGSEIGCKVMTGLPPSLSENMRVKDYLEDVFLMKHSHIWRNFAFVFGFIVIYRLLGLLTLRFVNHQKK</sequence>
<dbReference type="STRING" id="542832.A0A3M6VR90"/>
<dbReference type="GO" id="GO:0016020">
    <property type="term" value="C:membrane"/>
    <property type="evidence" value="ECO:0007669"/>
    <property type="project" value="UniProtKB-SubCell"/>
</dbReference>
<feature type="transmembrane region" description="Helical" evidence="9">
    <location>
        <begin position="675"/>
        <end position="698"/>
    </location>
</feature>
<feature type="transmembrane region" description="Helical" evidence="9">
    <location>
        <begin position="445"/>
        <end position="469"/>
    </location>
</feature>
<keyword evidence="5" id="KW-0547">Nucleotide-binding</keyword>
<keyword evidence="4 9" id="KW-0812">Transmembrane</keyword>
<comment type="caution">
    <text evidence="11">The sequence shown here is derived from an EMBL/GenBank/DDBJ whole genome shotgun (WGS) entry which is preliminary data.</text>
</comment>
<dbReference type="FunFam" id="3.40.50.300:FF:000528">
    <property type="entry name" value="ABC transporter G family member 31"/>
    <property type="match status" value="1"/>
</dbReference>
<dbReference type="GO" id="GO:0005524">
    <property type="term" value="F:ATP binding"/>
    <property type="evidence" value="ECO:0007669"/>
    <property type="project" value="UniProtKB-KW"/>
</dbReference>
<feature type="transmembrane region" description="Helical" evidence="9">
    <location>
        <begin position="1430"/>
        <end position="1451"/>
    </location>
</feature>
<dbReference type="Gene3D" id="3.40.50.300">
    <property type="entry name" value="P-loop containing nucleotide triphosphate hydrolases"/>
    <property type="match status" value="3"/>
</dbReference>
<feature type="transmembrane region" description="Helical" evidence="9">
    <location>
        <begin position="1263"/>
        <end position="1289"/>
    </location>
</feature>
<dbReference type="Pfam" id="PF01061">
    <property type="entry name" value="ABC2_membrane"/>
    <property type="match status" value="2"/>
</dbReference>
<evidence type="ECO:0000259" key="10">
    <source>
        <dbReference type="PROSITE" id="PS50893"/>
    </source>
</evidence>
<dbReference type="PROSITE" id="PS50893">
    <property type="entry name" value="ABC_TRANSPORTER_2"/>
    <property type="match status" value="2"/>
</dbReference>
<dbReference type="FunFam" id="3.40.50.300:FF:000289">
    <property type="entry name" value="ABC transporter G family member 31"/>
    <property type="match status" value="1"/>
</dbReference>
<evidence type="ECO:0000256" key="6">
    <source>
        <dbReference type="ARBA" id="ARBA00022840"/>
    </source>
</evidence>
<proteinExistence type="inferred from homology"/>
<evidence type="ECO:0000256" key="1">
    <source>
        <dbReference type="ARBA" id="ARBA00004141"/>
    </source>
</evidence>
<accession>A0A3M6VR90</accession>
<dbReference type="InterPro" id="IPR043926">
    <property type="entry name" value="ABCG_dom"/>
</dbReference>
<dbReference type="InterPro" id="IPR010929">
    <property type="entry name" value="PDR_CDR_ABC"/>
</dbReference>
<dbReference type="EMBL" id="QLLG01000137">
    <property type="protein sequence ID" value="RMX68086.1"/>
    <property type="molecule type" value="Genomic_DNA"/>
</dbReference>
<comment type="similarity">
    <text evidence="2">Belongs to the ABC transporter superfamily. ABCG family. PDR (TC 3.A.1.205) subfamily.</text>
</comment>
<dbReference type="Proteomes" id="UP000282087">
    <property type="component" value="Unassembled WGS sequence"/>
</dbReference>
<keyword evidence="6" id="KW-0067">ATP-binding</keyword>
<dbReference type="InterPro" id="IPR003593">
    <property type="entry name" value="AAA+_ATPase"/>
</dbReference>
<keyword evidence="7 9" id="KW-1133">Transmembrane helix</keyword>
<feature type="transmembrane region" description="Helical" evidence="9">
    <location>
        <begin position="1191"/>
        <end position="1211"/>
    </location>
</feature>
<feature type="transmembrane region" description="Helical" evidence="9">
    <location>
        <begin position="481"/>
        <end position="506"/>
    </location>
</feature>
<dbReference type="GO" id="GO:0140359">
    <property type="term" value="F:ABC-type transporter activity"/>
    <property type="evidence" value="ECO:0007669"/>
    <property type="project" value="InterPro"/>
</dbReference>
<dbReference type="InterPro" id="IPR013525">
    <property type="entry name" value="ABC2_TM"/>
</dbReference>
<gene>
    <name evidence="11" type="ORF">DD238_008470</name>
</gene>
<dbReference type="InterPro" id="IPR003439">
    <property type="entry name" value="ABC_transporter-like_ATP-bd"/>
</dbReference>
<feature type="transmembrane region" description="Helical" evidence="9">
    <location>
        <begin position="526"/>
        <end position="545"/>
    </location>
</feature>
<dbReference type="Pfam" id="PF00005">
    <property type="entry name" value="ABC_tran"/>
    <property type="match status" value="3"/>
</dbReference>
<feature type="transmembrane region" description="Helical" evidence="9">
    <location>
        <begin position="589"/>
        <end position="607"/>
    </location>
</feature>